<feature type="chain" id="PRO_5020679374" evidence="1">
    <location>
        <begin position="36"/>
        <end position="543"/>
    </location>
</feature>
<evidence type="ECO:0000259" key="2">
    <source>
        <dbReference type="Pfam" id="PF04213"/>
    </source>
</evidence>
<dbReference type="InterPro" id="IPR007331">
    <property type="entry name" value="Htaa"/>
</dbReference>
<dbReference type="OrthoDB" id="7210788at2"/>
<evidence type="ECO:0000313" key="3">
    <source>
        <dbReference type="EMBL" id="RZS61031.1"/>
    </source>
</evidence>
<gene>
    <name evidence="3" type="ORF">EV386_1312</name>
</gene>
<feature type="domain" description="Htaa" evidence="2">
    <location>
        <begin position="46"/>
        <end position="232"/>
    </location>
</feature>
<evidence type="ECO:0000313" key="4">
    <source>
        <dbReference type="Proteomes" id="UP000293852"/>
    </source>
</evidence>
<dbReference type="RefSeq" id="WP_130413412.1">
    <property type="nucleotide sequence ID" value="NZ_SGWX01000001.1"/>
</dbReference>
<dbReference type="PROSITE" id="PS51318">
    <property type="entry name" value="TAT"/>
    <property type="match status" value="1"/>
</dbReference>
<reference evidence="3 4" key="1">
    <citation type="submission" date="2019-02" db="EMBL/GenBank/DDBJ databases">
        <title>Sequencing the genomes of 1000 actinobacteria strains.</title>
        <authorList>
            <person name="Klenk H.-P."/>
        </authorList>
    </citation>
    <scope>NUCLEOTIDE SEQUENCE [LARGE SCALE GENOMIC DNA]</scope>
    <source>
        <strain evidence="3 4">DSM 16932</strain>
    </source>
</reference>
<accession>A0A4Q7M1C7</accession>
<dbReference type="Pfam" id="PF04213">
    <property type="entry name" value="HtaA"/>
    <property type="match status" value="1"/>
</dbReference>
<keyword evidence="1" id="KW-0732">Signal</keyword>
<proteinExistence type="predicted"/>
<dbReference type="Proteomes" id="UP000293852">
    <property type="component" value="Unassembled WGS sequence"/>
</dbReference>
<dbReference type="EMBL" id="SGWX01000001">
    <property type="protein sequence ID" value="RZS61031.1"/>
    <property type="molecule type" value="Genomic_DNA"/>
</dbReference>
<comment type="caution">
    <text evidence="3">The sequence shown here is derived from an EMBL/GenBank/DDBJ whole genome shotgun (WGS) entry which is preliminary data.</text>
</comment>
<keyword evidence="4" id="KW-1185">Reference proteome</keyword>
<dbReference type="Gene3D" id="2.60.40.230">
    <property type="entry name" value="Neocarzinostatin-like"/>
    <property type="match status" value="1"/>
</dbReference>
<organism evidence="3 4">
    <name type="scientific">Xylanimonas ulmi</name>
    <dbReference type="NCBI Taxonomy" id="228973"/>
    <lineage>
        <taxon>Bacteria</taxon>
        <taxon>Bacillati</taxon>
        <taxon>Actinomycetota</taxon>
        <taxon>Actinomycetes</taxon>
        <taxon>Micrococcales</taxon>
        <taxon>Promicromonosporaceae</taxon>
        <taxon>Xylanimonas</taxon>
    </lineage>
</organism>
<name>A0A4Q7M1C7_9MICO</name>
<dbReference type="InterPro" id="IPR006311">
    <property type="entry name" value="TAT_signal"/>
</dbReference>
<evidence type="ECO:0000256" key="1">
    <source>
        <dbReference type="SAM" id="SignalP"/>
    </source>
</evidence>
<dbReference type="AlphaFoldDB" id="A0A4Q7M1C7"/>
<protein>
    <submittedName>
        <fullName evidence="3">Htaa protein</fullName>
    </submittedName>
</protein>
<sequence>MRHLSTARRRLGAGVATLAVGLGAGVVALAGPAHADGGQAVAAESGDLAWGFKQSFRSYVGNQTAALPPIGALPYGQRITLAPPAAFDLDAAPASTSNQATPNETLPYLLPVSGGTVASADDLTVETTGAIAYHFPSHFFDITVENVGVRVSGGVASVVADVQAVVTGDFGEWHAGTYGGEDVTLAVADDADVTLSADTVSVALTGVRLTEDGAAALPLYGAGELLDDLSVSGALAPAPTAWTPSVTLSQATGLDPEATTTVTVTGSGFDPAANVGTRPPLAGKPTGVYVVFGAFPAAWRPSEGVAASARKVIDQKWVLPDPSFTEQGGQVPYVLLNPDGTFTTTLQVSAADTAEGNYGVYVYAAGGPVNAGQELYVPVTFANPGDVPIDVTVPEAEQPEEPGSFEWTISGAGAVSLGTAAQGEGAFTASGALRQVTVTDTRAGTPAWSINGRVGDFVAGERTFSGSALGWTPAVSANAGGAVAGAAVPPGVGTALTESRTLASAPAGHAPGAVAVDAGLGLRIPLTTPAGDYTGVLTLTAVG</sequence>
<feature type="signal peptide" evidence="1">
    <location>
        <begin position="1"/>
        <end position="35"/>
    </location>
</feature>